<dbReference type="PROSITE" id="PS50111">
    <property type="entry name" value="CHEMOTAXIS_TRANSDUC_2"/>
    <property type="match status" value="1"/>
</dbReference>
<dbReference type="RefSeq" id="WP_124069703.1">
    <property type="nucleotide sequence ID" value="NZ_CBCRXF010000006.1"/>
</dbReference>
<protein>
    <submittedName>
        <fullName evidence="5">Methyl-accepting chemotaxis protein 1</fullName>
    </submittedName>
</protein>
<dbReference type="InterPro" id="IPR004089">
    <property type="entry name" value="MCPsignal_dom"/>
</dbReference>
<evidence type="ECO:0000313" key="6">
    <source>
        <dbReference type="Proteomes" id="UP000270468"/>
    </source>
</evidence>
<dbReference type="EMBL" id="UXAV01000036">
    <property type="protein sequence ID" value="VDC25824.1"/>
    <property type="molecule type" value="Genomic_DNA"/>
</dbReference>
<dbReference type="PANTHER" id="PTHR32089:SF112">
    <property type="entry name" value="LYSOZYME-LIKE PROTEIN-RELATED"/>
    <property type="match status" value="1"/>
</dbReference>
<feature type="domain" description="Methyl-accepting transducer" evidence="4">
    <location>
        <begin position="42"/>
        <end position="278"/>
    </location>
</feature>
<keyword evidence="6" id="KW-1185">Reference proteome</keyword>
<proteinExistence type="inferred from homology"/>
<evidence type="ECO:0000259" key="4">
    <source>
        <dbReference type="PROSITE" id="PS50111"/>
    </source>
</evidence>
<evidence type="ECO:0000256" key="3">
    <source>
        <dbReference type="PROSITE-ProRule" id="PRU00284"/>
    </source>
</evidence>
<dbReference type="GO" id="GO:0007165">
    <property type="term" value="P:signal transduction"/>
    <property type="evidence" value="ECO:0007669"/>
    <property type="project" value="UniProtKB-KW"/>
</dbReference>
<dbReference type="GO" id="GO:0016020">
    <property type="term" value="C:membrane"/>
    <property type="evidence" value="ECO:0007669"/>
    <property type="project" value="InterPro"/>
</dbReference>
<dbReference type="InterPro" id="IPR004090">
    <property type="entry name" value="Chemotax_Me-accpt_rcpt"/>
</dbReference>
<dbReference type="GO" id="GO:0004888">
    <property type="term" value="F:transmembrane signaling receptor activity"/>
    <property type="evidence" value="ECO:0007669"/>
    <property type="project" value="InterPro"/>
</dbReference>
<dbReference type="SMART" id="SM00283">
    <property type="entry name" value="MA"/>
    <property type="match status" value="1"/>
</dbReference>
<name>A0A3P5XE48_9BACL</name>
<dbReference type="GO" id="GO:0006935">
    <property type="term" value="P:chemotaxis"/>
    <property type="evidence" value="ECO:0007669"/>
    <property type="project" value="InterPro"/>
</dbReference>
<organism evidence="5 6">
    <name type="scientific">Filibacter tadaridae</name>
    <dbReference type="NCBI Taxonomy" id="2483811"/>
    <lineage>
        <taxon>Bacteria</taxon>
        <taxon>Bacillati</taxon>
        <taxon>Bacillota</taxon>
        <taxon>Bacilli</taxon>
        <taxon>Bacillales</taxon>
        <taxon>Caryophanaceae</taxon>
        <taxon>Filibacter</taxon>
    </lineage>
</organism>
<dbReference type="AlphaFoldDB" id="A0A3P5XE48"/>
<dbReference type="PRINTS" id="PR00260">
    <property type="entry name" value="CHEMTRNSDUCR"/>
</dbReference>
<dbReference type="Gene3D" id="1.10.287.950">
    <property type="entry name" value="Methyl-accepting chemotaxis protein"/>
    <property type="match status" value="1"/>
</dbReference>
<sequence>MFRSRKKSVQEDSLQMELEHLKMTYSDKEIQDSQRLTGLKSELDAAVTQHEKVNAQHNVLGEAVSQIEERFENVGDLSGRTSDKSHELYEKGRALEEKSHNMVSEAKEGTKEVNATADVIKDLGIQIQASEQNMTNLSTRSVEIQSIVGVIEDIAAQTNLLALNASIEAARAGESGKGFAVVAQEVRKLAESTSDSTSNIQKLTSSLRNEIEQALAATRKSAELVEKGVAVSFETASKIESILSTIEDSQGDIGSIQGMIEEQKKLSEEVKRELHGAKELFTQAHDLIVLHIEDAKEVDERLENGIRQLTFS</sequence>
<comment type="similarity">
    <text evidence="2">Belongs to the methyl-accepting chemotaxis (MCP) protein family.</text>
</comment>
<dbReference type="PANTHER" id="PTHR32089">
    <property type="entry name" value="METHYL-ACCEPTING CHEMOTAXIS PROTEIN MCPB"/>
    <property type="match status" value="1"/>
</dbReference>
<dbReference type="Pfam" id="PF00015">
    <property type="entry name" value="MCPsignal"/>
    <property type="match status" value="1"/>
</dbReference>
<accession>A0A3P5XE48</accession>
<dbReference type="Proteomes" id="UP000270468">
    <property type="component" value="Unassembled WGS sequence"/>
</dbReference>
<gene>
    <name evidence="5" type="primary">mcp1</name>
    <name evidence="5" type="ORF">FILTAD_01313</name>
</gene>
<dbReference type="SUPFAM" id="SSF58104">
    <property type="entry name" value="Methyl-accepting chemotaxis protein (MCP) signaling domain"/>
    <property type="match status" value="1"/>
</dbReference>
<keyword evidence="1 3" id="KW-0807">Transducer</keyword>
<reference evidence="5 6" key="1">
    <citation type="submission" date="2018-11" db="EMBL/GenBank/DDBJ databases">
        <authorList>
            <person name="Criscuolo A."/>
        </authorList>
    </citation>
    <scope>NUCLEOTIDE SEQUENCE [LARGE SCALE GENOMIC DNA]</scope>
    <source>
        <strain evidence="5">ATB-66</strain>
    </source>
</reference>
<evidence type="ECO:0000256" key="2">
    <source>
        <dbReference type="ARBA" id="ARBA00029447"/>
    </source>
</evidence>
<evidence type="ECO:0000256" key="1">
    <source>
        <dbReference type="ARBA" id="ARBA00023224"/>
    </source>
</evidence>
<evidence type="ECO:0000313" key="5">
    <source>
        <dbReference type="EMBL" id="VDC25824.1"/>
    </source>
</evidence>